<reference evidence="1 2" key="1">
    <citation type="submission" date="2021-06" db="EMBL/GenBank/DDBJ databases">
        <authorList>
            <person name="Palmer J.M."/>
        </authorList>
    </citation>
    <scope>NUCLEOTIDE SEQUENCE [LARGE SCALE GENOMIC DNA]</scope>
    <source>
        <strain evidence="1 2">XR_2019</strain>
        <tissue evidence="1">Muscle</tissue>
    </source>
</reference>
<gene>
    <name evidence="1" type="ORF">XENORESO_021458</name>
</gene>
<proteinExistence type="predicted"/>
<protein>
    <submittedName>
        <fullName evidence="1">Uncharacterized protein</fullName>
    </submittedName>
</protein>
<dbReference type="EMBL" id="JAHRIM010030935">
    <property type="protein sequence ID" value="MEQ2264889.1"/>
    <property type="molecule type" value="Genomic_DNA"/>
</dbReference>
<evidence type="ECO:0000313" key="1">
    <source>
        <dbReference type="EMBL" id="MEQ2264889.1"/>
    </source>
</evidence>
<name>A0ABV0W614_9TELE</name>
<dbReference type="Proteomes" id="UP001444071">
    <property type="component" value="Unassembled WGS sequence"/>
</dbReference>
<sequence length="53" mass="6021">GNAATLLGHKMVENVQIPSSWSIIEAAGRQFPYKLPIDTYGWTHRRRLEALNL</sequence>
<feature type="non-terminal residue" evidence="1">
    <location>
        <position position="1"/>
    </location>
</feature>
<accession>A0ABV0W614</accession>
<comment type="caution">
    <text evidence="1">The sequence shown here is derived from an EMBL/GenBank/DDBJ whole genome shotgun (WGS) entry which is preliminary data.</text>
</comment>
<evidence type="ECO:0000313" key="2">
    <source>
        <dbReference type="Proteomes" id="UP001444071"/>
    </source>
</evidence>
<organism evidence="1 2">
    <name type="scientific">Xenotaenia resolanae</name>
    <dbReference type="NCBI Taxonomy" id="208358"/>
    <lineage>
        <taxon>Eukaryota</taxon>
        <taxon>Metazoa</taxon>
        <taxon>Chordata</taxon>
        <taxon>Craniata</taxon>
        <taxon>Vertebrata</taxon>
        <taxon>Euteleostomi</taxon>
        <taxon>Actinopterygii</taxon>
        <taxon>Neopterygii</taxon>
        <taxon>Teleostei</taxon>
        <taxon>Neoteleostei</taxon>
        <taxon>Acanthomorphata</taxon>
        <taxon>Ovalentaria</taxon>
        <taxon>Atherinomorphae</taxon>
        <taxon>Cyprinodontiformes</taxon>
        <taxon>Goodeidae</taxon>
        <taxon>Xenotaenia</taxon>
    </lineage>
</organism>
<keyword evidence="2" id="KW-1185">Reference proteome</keyword>